<geneLocation type="plasmid" evidence="2">
    <name>INF167_p0001</name>
</geneLocation>
<accession>A0A2L1KT81</accession>
<evidence type="ECO:0000256" key="1">
    <source>
        <dbReference type="SAM" id="MobiDB-lite"/>
    </source>
</evidence>
<organism evidence="2">
    <name type="scientific">Klebsiella pneumoniae</name>
    <dbReference type="NCBI Taxonomy" id="573"/>
    <lineage>
        <taxon>Bacteria</taxon>
        <taxon>Pseudomonadati</taxon>
        <taxon>Pseudomonadota</taxon>
        <taxon>Gammaproteobacteria</taxon>
        <taxon>Enterobacterales</taxon>
        <taxon>Enterobacteriaceae</taxon>
        <taxon>Klebsiella/Raoultella group</taxon>
        <taxon>Klebsiella</taxon>
        <taxon>Klebsiella pneumoniae complex</taxon>
    </lineage>
</organism>
<name>A0A2L1KT81_KLEPN</name>
<reference evidence="2" key="1">
    <citation type="submission" date="2016-12" db="EMBL/GenBank/DDBJ databases">
        <title>Frequent emergence of pathogenic lineages of Klebsiella pneumoniae via mobilisation of yersiniabactin and colibactin.</title>
        <authorList>
            <person name="Lam M.M.C."/>
            <person name="Wick R.R."/>
            <person name="Wyres K.L."/>
            <person name="Gorrie C."/>
            <person name="Judd L."/>
            <person name="Jenney A."/>
            <person name="Holt K.E."/>
        </authorList>
    </citation>
    <scope>NUCLEOTIDE SEQUENCE</scope>
    <source>
        <strain evidence="2">INF167</strain>
        <plasmid evidence="2">INF167_p0001</plasmid>
    </source>
</reference>
<dbReference type="EMBL" id="KY454639">
    <property type="protein sequence ID" value="AVE25709.1"/>
    <property type="molecule type" value="Genomic_DNA"/>
</dbReference>
<sequence>MLIQGGKLIRREHHSKTFPPELRNILKGMRFCCSKRCRLHPGLQPTDEDNHSPLKRPGRHRHDYPASIPPVPLT</sequence>
<keyword evidence="2" id="KW-0614">Plasmid</keyword>
<gene>
    <name evidence="2" type="ORF">INF167p1_00135</name>
</gene>
<proteinExistence type="predicted"/>
<evidence type="ECO:0000313" key="2">
    <source>
        <dbReference type="EMBL" id="AVE25709.1"/>
    </source>
</evidence>
<protein>
    <submittedName>
        <fullName evidence="2">Uncharacterized protein</fullName>
    </submittedName>
</protein>
<feature type="compositionally biased region" description="Basic residues" evidence="1">
    <location>
        <begin position="53"/>
        <end position="62"/>
    </location>
</feature>
<feature type="region of interest" description="Disordered" evidence="1">
    <location>
        <begin position="40"/>
        <end position="74"/>
    </location>
</feature>
<dbReference type="AlphaFoldDB" id="A0A2L1KT81"/>